<dbReference type="InterPro" id="IPR005583">
    <property type="entry name" value="YaaA"/>
</dbReference>
<dbReference type="PANTHER" id="PTHR30283:SF4">
    <property type="entry name" value="PEROXIDE STRESS RESISTANCE PROTEIN YAAA"/>
    <property type="match status" value="1"/>
</dbReference>
<reference evidence="1 2" key="1">
    <citation type="submission" date="2019-06" db="EMBL/GenBank/DDBJ databases">
        <title>Draft genome of C. phoceense Strain 272.</title>
        <authorList>
            <person name="Pacheco L.G.C."/>
            <person name="Barberis C.M."/>
            <person name="Almuzara M.N."/>
            <person name="Traglia G.M."/>
            <person name="Santos C.S."/>
            <person name="Rocha D.J.P.G."/>
            <person name="Aguiar E.R.G.R."/>
            <person name="Vay C.A."/>
        </authorList>
    </citation>
    <scope>NUCLEOTIDE SEQUENCE [LARGE SCALE GENOMIC DNA]</scope>
    <source>
        <strain evidence="1 2">272</strain>
    </source>
</reference>
<sequence>MLIVLPPSETKAPGGTGAPLDLDSLSFPELNPARREIAEVLSSLDPDEALSILKISQKLRGEAVANTELFTSPTMPALERYTGVLYDALDAPSLSDAARSRLAVGSALFGLVRAGDLIPHYRLSGGTKLEGHTMKSRWGSFITDALTRVQDEELVVDLRSGTYQQLGRLQGAVTARVESVQEDGSRKVVSHFNKHYKGQLARVLATAPSEAYSIDDVAALAQAAGLTTETRRNELVLVI</sequence>
<dbReference type="AlphaFoldDB" id="A0A540R9Y0"/>
<dbReference type="Pfam" id="PF03883">
    <property type="entry name" value="H2O2_YaaD"/>
    <property type="match status" value="1"/>
</dbReference>
<dbReference type="GO" id="GO:0005829">
    <property type="term" value="C:cytosol"/>
    <property type="evidence" value="ECO:0007669"/>
    <property type="project" value="TreeGrafter"/>
</dbReference>
<protein>
    <submittedName>
        <fullName evidence="1">Peroxide stress protein YaaA</fullName>
    </submittedName>
</protein>
<keyword evidence="2" id="KW-1185">Reference proteome</keyword>
<name>A0A540R9Y0_9CORY</name>
<evidence type="ECO:0000313" key="1">
    <source>
        <dbReference type="EMBL" id="TQE44553.1"/>
    </source>
</evidence>
<accession>A0A540R9Y0</accession>
<dbReference type="STRING" id="1686286.GCA_900092335_02124"/>
<dbReference type="PANTHER" id="PTHR30283">
    <property type="entry name" value="PEROXIDE STRESS RESPONSE PROTEIN YAAA"/>
    <property type="match status" value="1"/>
</dbReference>
<proteinExistence type="predicted"/>
<dbReference type="NCBIfam" id="NF002546">
    <property type="entry name" value="PRK02101.2-4"/>
    <property type="match status" value="1"/>
</dbReference>
<gene>
    <name evidence="1" type="primary">yaaA</name>
    <name evidence="1" type="ORF">EJK80_00200</name>
</gene>
<dbReference type="GO" id="GO:0033194">
    <property type="term" value="P:response to hydroperoxide"/>
    <property type="evidence" value="ECO:0007669"/>
    <property type="project" value="TreeGrafter"/>
</dbReference>
<organism evidence="1 2">
    <name type="scientific">Corynebacterium phoceense</name>
    <dbReference type="NCBI Taxonomy" id="1686286"/>
    <lineage>
        <taxon>Bacteria</taxon>
        <taxon>Bacillati</taxon>
        <taxon>Actinomycetota</taxon>
        <taxon>Actinomycetes</taxon>
        <taxon>Mycobacteriales</taxon>
        <taxon>Corynebacteriaceae</taxon>
        <taxon>Corynebacterium</taxon>
    </lineage>
</organism>
<comment type="caution">
    <text evidence="1">The sequence shown here is derived from an EMBL/GenBank/DDBJ whole genome shotgun (WGS) entry which is preliminary data.</text>
</comment>
<dbReference type="Proteomes" id="UP000318080">
    <property type="component" value="Unassembled WGS sequence"/>
</dbReference>
<dbReference type="RefSeq" id="WP_141628429.1">
    <property type="nucleotide sequence ID" value="NZ_VHIR01000001.1"/>
</dbReference>
<dbReference type="EMBL" id="VHIR01000001">
    <property type="protein sequence ID" value="TQE44553.1"/>
    <property type="molecule type" value="Genomic_DNA"/>
</dbReference>
<evidence type="ECO:0000313" key="2">
    <source>
        <dbReference type="Proteomes" id="UP000318080"/>
    </source>
</evidence>